<organism evidence="3 4">
    <name type="scientific">Actinacidiphila glaucinigra</name>
    <dbReference type="NCBI Taxonomy" id="235986"/>
    <lineage>
        <taxon>Bacteria</taxon>
        <taxon>Bacillati</taxon>
        <taxon>Actinomycetota</taxon>
        <taxon>Actinomycetes</taxon>
        <taxon>Kitasatosporales</taxon>
        <taxon>Streptomycetaceae</taxon>
        <taxon>Actinacidiphila</taxon>
    </lineage>
</organism>
<evidence type="ECO:0000313" key="4">
    <source>
        <dbReference type="Proteomes" id="UP000198280"/>
    </source>
</evidence>
<evidence type="ECO:0000313" key="3">
    <source>
        <dbReference type="EMBL" id="SNT51073.1"/>
    </source>
</evidence>
<dbReference type="PANTHER" id="PTHR42748">
    <property type="entry name" value="NITROGEN METABOLITE REPRESSION PROTEIN NMRA FAMILY MEMBER"/>
    <property type="match status" value="1"/>
</dbReference>
<evidence type="ECO:0000256" key="1">
    <source>
        <dbReference type="ARBA" id="ARBA00022857"/>
    </source>
</evidence>
<dbReference type="SUPFAM" id="SSF51735">
    <property type="entry name" value="NAD(P)-binding Rossmann-fold domains"/>
    <property type="match status" value="1"/>
</dbReference>
<reference evidence="3 4" key="1">
    <citation type="submission" date="2017-06" db="EMBL/GenBank/DDBJ databases">
        <authorList>
            <person name="Kim H.J."/>
            <person name="Triplett B.A."/>
        </authorList>
    </citation>
    <scope>NUCLEOTIDE SEQUENCE [LARGE SCALE GENOMIC DNA]</scope>
    <source>
        <strain evidence="3 4">CGMCC 4.1858</strain>
    </source>
</reference>
<dbReference type="Gene3D" id="3.40.50.720">
    <property type="entry name" value="NAD(P)-binding Rossmann-like Domain"/>
    <property type="match status" value="1"/>
</dbReference>
<gene>
    <name evidence="3" type="ORF">SAMN05216252_13282</name>
</gene>
<sequence length="262" mass="27958">MRPAHENTREDSNMKVVVIGGTGLIGSKVVSKLNDHGHEAVAASPNTGVNTLTGEGLAEVLQGAQVVVDVSNSPSWEDEAVMNFFRTCTGNLLKANAEAGVTHHVALSIVGTDRLPDNGYFRAKLAQEELIKASGMPYSIVHATQFFEFANGIADAGTEGDTVRIPPVKFQPIYSDDVATAVARTAAGTPLNGVVEIAGPDMFRFDELIRDVLTAQNDPRKVVADPHARYYGSELQDGSLVPGPGAQLGATRFADWFAQQQR</sequence>
<keyword evidence="4" id="KW-1185">Reference proteome</keyword>
<dbReference type="Proteomes" id="UP000198280">
    <property type="component" value="Unassembled WGS sequence"/>
</dbReference>
<keyword evidence="1" id="KW-0521">NADP</keyword>
<accession>A0A239N9C0</accession>
<dbReference type="EMBL" id="FZOF01000032">
    <property type="protein sequence ID" value="SNT51073.1"/>
    <property type="molecule type" value="Genomic_DNA"/>
</dbReference>
<proteinExistence type="predicted"/>
<evidence type="ECO:0000259" key="2">
    <source>
        <dbReference type="Pfam" id="PF13460"/>
    </source>
</evidence>
<dbReference type="InterPro" id="IPR036291">
    <property type="entry name" value="NAD(P)-bd_dom_sf"/>
</dbReference>
<dbReference type="AlphaFoldDB" id="A0A239N9C0"/>
<name>A0A239N9C0_9ACTN</name>
<dbReference type="InterPro" id="IPR016040">
    <property type="entry name" value="NAD(P)-bd_dom"/>
</dbReference>
<dbReference type="InterPro" id="IPR051164">
    <property type="entry name" value="NmrA-like_oxidored"/>
</dbReference>
<feature type="domain" description="NAD(P)-binding" evidence="2">
    <location>
        <begin position="20"/>
        <end position="184"/>
    </location>
</feature>
<protein>
    <submittedName>
        <fullName evidence="3">Uncharacterized conserved protein YbjT, contains NAD(P)-binding and DUF2867 domains</fullName>
    </submittedName>
</protein>
<dbReference type="PANTHER" id="PTHR42748:SF3">
    <property type="entry name" value="BLL4366 PROTEIN"/>
    <property type="match status" value="1"/>
</dbReference>
<dbReference type="Pfam" id="PF13460">
    <property type="entry name" value="NAD_binding_10"/>
    <property type="match status" value="1"/>
</dbReference>